<evidence type="ECO:0000256" key="2">
    <source>
        <dbReference type="ARBA" id="ARBA00006840"/>
    </source>
</evidence>
<evidence type="ECO:0000256" key="3">
    <source>
        <dbReference type="ARBA" id="ARBA00022692"/>
    </source>
</evidence>
<keyword evidence="6" id="KW-0325">Glycoprotein</keyword>
<comment type="caution">
    <text evidence="10">Lacks conserved residue(s) required for the propagation of feature annotation.</text>
</comment>
<dbReference type="PROSITE" id="PS00421">
    <property type="entry name" value="TM4_1"/>
    <property type="match status" value="1"/>
</dbReference>
<comment type="subunit">
    <text evidence="8">Interacts with SLC19A2. Interacts with NTRK1/TRKA.</text>
</comment>
<evidence type="ECO:0000256" key="1">
    <source>
        <dbReference type="ARBA" id="ARBA00004155"/>
    </source>
</evidence>
<keyword evidence="4 10" id="KW-1133">Transmembrane helix</keyword>
<feature type="non-terminal residue" evidence="11">
    <location>
        <position position="1"/>
    </location>
</feature>
<dbReference type="AlphaFoldDB" id="A0AAD5B0Y1"/>
<dbReference type="GO" id="GO:0005765">
    <property type="term" value="C:lysosomal membrane"/>
    <property type="evidence" value="ECO:0007669"/>
    <property type="project" value="UniProtKB-SubCell"/>
</dbReference>
<comment type="caution">
    <text evidence="11">The sequence shown here is derived from an EMBL/GenBank/DDBJ whole genome shotgun (WGS) entry which is preliminary data.</text>
</comment>
<keyword evidence="12" id="KW-1185">Reference proteome</keyword>
<comment type="subcellular location">
    <subcellularLocation>
        <location evidence="1">Lysosome membrane</location>
        <topology evidence="1">Multi-pass membrane protein</topology>
    </subcellularLocation>
    <subcellularLocation>
        <location evidence="10">Membrane</location>
        <topology evidence="10">Multi-pass membrane protein</topology>
    </subcellularLocation>
</comment>
<dbReference type="Proteomes" id="UP001205998">
    <property type="component" value="Unassembled WGS sequence"/>
</dbReference>
<dbReference type="InterPro" id="IPR018503">
    <property type="entry name" value="Tetraspanin_CS"/>
</dbReference>
<dbReference type="PRINTS" id="PR00259">
    <property type="entry name" value="TMFOUR"/>
</dbReference>
<dbReference type="InterPro" id="IPR000301">
    <property type="entry name" value="Tetraspanin_animals"/>
</dbReference>
<feature type="transmembrane region" description="Helical" evidence="10">
    <location>
        <begin position="40"/>
        <end position="63"/>
    </location>
</feature>
<dbReference type="InterPro" id="IPR008952">
    <property type="entry name" value="Tetraspanin_EC2_sf"/>
</dbReference>
<comment type="similarity">
    <text evidence="2 10">Belongs to the tetraspanin (TM4SF) family.</text>
</comment>
<comment type="function">
    <text evidence="9">Structural component of specialized membrane microdomains known as tetraspanin-enriched microdomains (TERMs), which act as platforms for receptor clustering and signaling. Participates thereby in diverse biological functions such as cell signal transduction, adhesion, migration and protein trafficking. Regulates neuronal differentiation in response to NGF by facilitating NGF-mediated activation of NTRK1/TRKA receptor tyrosine kinase and subsequent downstream signaling pathways. Plays a role in the inhibition of TNFalpha-induced apoptosis. Mechanistically, inhibits the NF-kappa-B signaling pathway by blocking phosphorylation of CHUK. Also promotes the stability of the thiamine transporter 1/SLC19A2 in intestinal epithelial cells leading to an increase of thiamine uptake process.</text>
</comment>
<evidence type="ECO:0000256" key="7">
    <source>
        <dbReference type="ARBA" id="ARBA00023228"/>
    </source>
</evidence>
<feature type="transmembrane region" description="Helical" evidence="10">
    <location>
        <begin position="12"/>
        <end position="33"/>
    </location>
</feature>
<dbReference type="EMBL" id="MU551540">
    <property type="protein sequence ID" value="KAI5625956.1"/>
    <property type="molecule type" value="Genomic_DNA"/>
</dbReference>
<evidence type="ECO:0000256" key="8">
    <source>
        <dbReference type="ARBA" id="ARBA00046464"/>
    </source>
</evidence>
<dbReference type="GO" id="GO:0005886">
    <property type="term" value="C:plasma membrane"/>
    <property type="evidence" value="ECO:0007669"/>
    <property type="project" value="TreeGrafter"/>
</dbReference>
<dbReference type="SUPFAM" id="SSF48652">
    <property type="entry name" value="Tetraspanin"/>
    <property type="match status" value="1"/>
</dbReference>
<dbReference type="PIRSF" id="PIRSF002419">
    <property type="entry name" value="Tetraspanin"/>
    <property type="match status" value="1"/>
</dbReference>
<reference evidence="11" key="1">
    <citation type="submission" date="2018-07" db="EMBL/GenBank/DDBJ databases">
        <title>Comparative genomics of catfishes provides insights into carnivory and benthic adaptation.</title>
        <authorList>
            <person name="Zhang Y."/>
            <person name="Wang D."/>
            <person name="Peng Z."/>
            <person name="Zheng S."/>
            <person name="Shao F."/>
            <person name="Tao W."/>
        </authorList>
    </citation>
    <scope>NUCLEOTIDE SEQUENCE</scope>
    <source>
        <strain evidence="11">Chongqing</strain>
    </source>
</reference>
<evidence type="ECO:0000256" key="6">
    <source>
        <dbReference type="ARBA" id="ARBA00023180"/>
    </source>
</evidence>
<evidence type="ECO:0000313" key="12">
    <source>
        <dbReference type="Proteomes" id="UP001205998"/>
    </source>
</evidence>
<gene>
    <name evidence="11" type="ORF">C0J50_14510</name>
</gene>
<keyword evidence="3 10" id="KW-0812">Transmembrane</keyword>
<evidence type="ECO:0000256" key="5">
    <source>
        <dbReference type="ARBA" id="ARBA00023136"/>
    </source>
</evidence>
<dbReference type="Pfam" id="PF00335">
    <property type="entry name" value="Tetraspanin"/>
    <property type="match status" value="1"/>
</dbReference>
<evidence type="ECO:0000256" key="9">
    <source>
        <dbReference type="ARBA" id="ARBA00054958"/>
    </source>
</evidence>
<organism evidence="11 12">
    <name type="scientific">Silurus asotus</name>
    <name type="common">Amur catfish</name>
    <name type="synonym">Parasilurus asotus</name>
    <dbReference type="NCBI Taxonomy" id="30991"/>
    <lineage>
        <taxon>Eukaryota</taxon>
        <taxon>Metazoa</taxon>
        <taxon>Chordata</taxon>
        <taxon>Craniata</taxon>
        <taxon>Vertebrata</taxon>
        <taxon>Euteleostomi</taxon>
        <taxon>Actinopterygii</taxon>
        <taxon>Neopterygii</taxon>
        <taxon>Teleostei</taxon>
        <taxon>Ostariophysi</taxon>
        <taxon>Siluriformes</taxon>
        <taxon>Siluridae</taxon>
        <taxon>Silurus</taxon>
    </lineage>
</organism>
<keyword evidence="5 10" id="KW-0472">Membrane</keyword>
<name>A0AAD5B0Y1_SILAS</name>
<sequence length="180" mass="19735">PQELTHLTKIGYLLIAIGGVTSFLGLLGCCGACCENKCLLMIFFNIIFIVFVMEVIAAVLLLLKRPVAEKILEKIGNRVVTSIKETYGQNYIITKAWNETMTLMQCCGYNNYTDFQGTKFVNQTSLYPNFCCSNEQSLRCDSVKAKSVGVNGCFNAVVNWVTSKATFLGGVAICVAAIQV</sequence>
<dbReference type="InterPro" id="IPR018499">
    <property type="entry name" value="Tetraspanin/Peripherin"/>
</dbReference>
<dbReference type="PANTHER" id="PTHR19282">
    <property type="entry name" value="TETRASPANIN"/>
    <property type="match status" value="1"/>
</dbReference>
<feature type="non-terminal residue" evidence="11">
    <location>
        <position position="180"/>
    </location>
</feature>
<dbReference type="Gene3D" id="1.10.1450.10">
    <property type="entry name" value="Tetraspanin"/>
    <property type="match status" value="1"/>
</dbReference>
<accession>A0AAD5B0Y1</accession>
<dbReference type="PANTHER" id="PTHR19282:SF216">
    <property type="entry name" value="TETRASPANIN-1"/>
    <property type="match status" value="1"/>
</dbReference>
<evidence type="ECO:0000256" key="4">
    <source>
        <dbReference type="ARBA" id="ARBA00022989"/>
    </source>
</evidence>
<protein>
    <recommendedName>
        <fullName evidence="10">Tetraspanin</fullName>
    </recommendedName>
</protein>
<evidence type="ECO:0000313" key="11">
    <source>
        <dbReference type="EMBL" id="KAI5625956.1"/>
    </source>
</evidence>
<keyword evidence="7" id="KW-0458">Lysosome</keyword>
<proteinExistence type="inferred from homology"/>
<evidence type="ECO:0000256" key="10">
    <source>
        <dbReference type="RuleBase" id="RU361218"/>
    </source>
</evidence>